<evidence type="ECO:0000256" key="1">
    <source>
        <dbReference type="ARBA" id="ARBA00005854"/>
    </source>
</evidence>
<gene>
    <name evidence="6" type="ORF">O3W52_17520</name>
</gene>
<evidence type="ECO:0000259" key="4">
    <source>
        <dbReference type="Pfam" id="PF00389"/>
    </source>
</evidence>
<dbReference type="PROSITE" id="PS00065">
    <property type="entry name" value="D_2_HYDROXYACID_DH_1"/>
    <property type="match status" value="1"/>
</dbReference>
<dbReference type="RefSeq" id="WP_269281934.1">
    <property type="nucleotide sequence ID" value="NZ_JAPVOI010000004.1"/>
</dbReference>
<name>A0ABT4KJ50_9HYPH</name>
<reference evidence="6" key="1">
    <citation type="submission" date="2022-10" db="EMBL/GenBank/DDBJ databases">
        <title>Whole genome sequencing of three plant growth promoting bacteria isolated from Vachellia tortilis subsp. raddiana in Morocco.</title>
        <authorList>
            <person name="Hnini M."/>
            <person name="Zouagui R."/>
            <person name="Zouagui H."/>
            <person name="Chemao Elfihri M.-W."/>
            <person name="Ibrahimi A."/>
            <person name="Sbabou L."/>
            <person name="Aurag J."/>
        </authorList>
    </citation>
    <scope>NUCLEOTIDE SEQUENCE</scope>
    <source>
        <strain evidence="6">LMR678</strain>
    </source>
</reference>
<keyword evidence="7" id="KW-1185">Reference proteome</keyword>
<dbReference type="InterPro" id="IPR006140">
    <property type="entry name" value="D-isomer_DH_NAD-bd"/>
</dbReference>
<dbReference type="InterPro" id="IPR036291">
    <property type="entry name" value="NAD(P)-bd_dom_sf"/>
</dbReference>
<evidence type="ECO:0000256" key="3">
    <source>
        <dbReference type="RuleBase" id="RU003719"/>
    </source>
</evidence>
<dbReference type="Pfam" id="PF00389">
    <property type="entry name" value="2-Hacid_dh"/>
    <property type="match status" value="1"/>
</dbReference>
<dbReference type="CDD" id="cd05301">
    <property type="entry name" value="GDH"/>
    <property type="match status" value="1"/>
</dbReference>
<dbReference type="PROSITE" id="PS00671">
    <property type="entry name" value="D_2_HYDROXYACID_DH_3"/>
    <property type="match status" value="1"/>
</dbReference>
<dbReference type="InterPro" id="IPR029752">
    <property type="entry name" value="D-isomer_DH_CS1"/>
</dbReference>
<feature type="domain" description="D-isomer specific 2-hydroxyacid dehydrogenase NAD-binding" evidence="5">
    <location>
        <begin position="113"/>
        <end position="292"/>
    </location>
</feature>
<dbReference type="SUPFAM" id="SSF51735">
    <property type="entry name" value="NAD(P)-binding Rossmann-fold domains"/>
    <property type="match status" value="1"/>
</dbReference>
<feature type="domain" description="D-isomer specific 2-hydroxyacid dehydrogenase catalytic" evidence="4">
    <location>
        <begin position="15"/>
        <end position="323"/>
    </location>
</feature>
<organism evidence="6 7">
    <name type="scientific">Sinorhizobium psoraleae</name>
    <dbReference type="NCBI Taxonomy" id="520838"/>
    <lineage>
        <taxon>Bacteria</taxon>
        <taxon>Pseudomonadati</taxon>
        <taxon>Pseudomonadota</taxon>
        <taxon>Alphaproteobacteria</taxon>
        <taxon>Hyphomicrobiales</taxon>
        <taxon>Rhizobiaceae</taxon>
        <taxon>Sinorhizobium/Ensifer group</taxon>
        <taxon>Sinorhizobium</taxon>
    </lineage>
</organism>
<protein>
    <submittedName>
        <fullName evidence="6">D-glycerate dehydrogenase</fullName>
    </submittedName>
</protein>
<evidence type="ECO:0000313" key="6">
    <source>
        <dbReference type="EMBL" id="MCZ4091800.1"/>
    </source>
</evidence>
<dbReference type="InterPro" id="IPR006139">
    <property type="entry name" value="D-isomer_2_OHA_DH_cat_dom"/>
</dbReference>
<dbReference type="PANTHER" id="PTHR10996:SF283">
    <property type="entry name" value="GLYOXYLATE_HYDROXYPYRUVATE REDUCTASE B"/>
    <property type="match status" value="1"/>
</dbReference>
<dbReference type="InterPro" id="IPR029753">
    <property type="entry name" value="D-isomer_DH_CS"/>
</dbReference>
<evidence type="ECO:0000259" key="5">
    <source>
        <dbReference type="Pfam" id="PF02826"/>
    </source>
</evidence>
<comment type="similarity">
    <text evidence="1 3">Belongs to the D-isomer specific 2-hydroxyacid dehydrogenase family.</text>
</comment>
<evidence type="ECO:0000256" key="2">
    <source>
        <dbReference type="ARBA" id="ARBA00023002"/>
    </source>
</evidence>
<dbReference type="Proteomes" id="UP001079430">
    <property type="component" value="Unassembled WGS sequence"/>
</dbReference>
<accession>A0ABT4KJ50</accession>
<evidence type="ECO:0000313" key="7">
    <source>
        <dbReference type="Proteomes" id="UP001079430"/>
    </source>
</evidence>
<dbReference type="Gene3D" id="3.40.50.720">
    <property type="entry name" value="NAD(P)-binding Rossmann-like Domain"/>
    <property type="match status" value="2"/>
</dbReference>
<proteinExistence type="inferred from homology"/>
<keyword evidence="2 3" id="KW-0560">Oxidoreductase</keyword>
<dbReference type="EMBL" id="JAPVOI010000004">
    <property type="protein sequence ID" value="MCZ4091800.1"/>
    <property type="molecule type" value="Genomic_DNA"/>
</dbReference>
<dbReference type="InterPro" id="IPR050223">
    <property type="entry name" value="D-isomer_2-hydroxyacid_DH"/>
</dbReference>
<dbReference type="Pfam" id="PF02826">
    <property type="entry name" value="2-Hacid_dh_C"/>
    <property type="match status" value="1"/>
</dbReference>
<sequence>MTAKPRILLTRRWPRAVEEILAQRFETVLNERDVPLDAAQLAEGLRNFDALLPTVSDRLPAPLFKDGDLRCRILGNFGVGYNHIDVEAAKASGVVVTNTPGVLTDCTADLAVSLLLTVARRAGEGERQVRAGEWEGWRPTHMIGTKVTGKTLGIVGFGRIGKAMAKRCHFGFDMDVVFYNRSKVAEEEAQRFGARQLDTIEDVLKESDFVSLHIPGGGENRHLIDAGRLATMKRGGYLINTARGDVVDEEALIEALESGVIRGAGLDVYEAEPQVPARLRALENVVVLPHLGSATEETRTAMGMKVVDNVTAFFAGREPPDRVA</sequence>
<comment type="caution">
    <text evidence="6">The sequence shown here is derived from an EMBL/GenBank/DDBJ whole genome shotgun (WGS) entry which is preliminary data.</text>
</comment>
<dbReference type="PROSITE" id="PS00670">
    <property type="entry name" value="D_2_HYDROXYACID_DH_2"/>
    <property type="match status" value="1"/>
</dbReference>
<dbReference type="PANTHER" id="PTHR10996">
    <property type="entry name" value="2-HYDROXYACID DEHYDROGENASE-RELATED"/>
    <property type="match status" value="1"/>
</dbReference>
<dbReference type="SUPFAM" id="SSF52283">
    <property type="entry name" value="Formate/glycerate dehydrogenase catalytic domain-like"/>
    <property type="match status" value="1"/>
</dbReference>